<organism evidence="6 7">
    <name type="scientific">Nonomuraea fuscirosea</name>
    <dbReference type="NCBI Taxonomy" id="1291556"/>
    <lineage>
        <taxon>Bacteria</taxon>
        <taxon>Bacillati</taxon>
        <taxon>Actinomycetota</taxon>
        <taxon>Actinomycetes</taxon>
        <taxon>Streptosporangiales</taxon>
        <taxon>Streptosporangiaceae</taxon>
        <taxon>Nonomuraea</taxon>
    </lineage>
</organism>
<proteinExistence type="predicted"/>
<evidence type="ECO:0000256" key="4">
    <source>
        <dbReference type="SAM" id="Phobius"/>
    </source>
</evidence>
<protein>
    <submittedName>
        <fullName evidence="6">Two-component system sensor histidine kinase DesK</fullName>
    </submittedName>
</protein>
<feature type="transmembrane region" description="Helical" evidence="4">
    <location>
        <begin position="365"/>
        <end position="389"/>
    </location>
</feature>
<evidence type="ECO:0000313" key="6">
    <source>
        <dbReference type="EMBL" id="PRX61479.1"/>
    </source>
</evidence>
<dbReference type="CDD" id="cd16917">
    <property type="entry name" value="HATPase_UhpB-NarQ-NarX-like"/>
    <property type="match status" value="1"/>
</dbReference>
<keyword evidence="4" id="KW-0812">Transmembrane</keyword>
<feature type="transmembrane region" description="Helical" evidence="4">
    <location>
        <begin position="237"/>
        <end position="258"/>
    </location>
</feature>
<feature type="transmembrane region" description="Helical" evidence="4">
    <location>
        <begin position="270"/>
        <end position="292"/>
    </location>
</feature>
<dbReference type="GO" id="GO:0016020">
    <property type="term" value="C:membrane"/>
    <property type="evidence" value="ECO:0007669"/>
    <property type="project" value="InterPro"/>
</dbReference>
<dbReference type="Pfam" id="PF07730">
    <property type="entry name" value="HisKA_3"/>
    <property type="match status" value="1"/>
</dbReference>
<evidence type="ECO:0000256" key="2">
    <source>
        <dbReference type="ARBA" id="ARBA00022777"/>
    </source>
</evidence>
<dbReference type="AlphaFoldDB" id="A0A2T0MSP9"/>
<gene>
    <name evidence="6" type="ORF">B0I32_115336</name>
</gene>
<feature type="domain" description="Signal transduction histidine kinase subgroup 3 dimerisation and phosphoacceptor" evidence="5">
    <location>
        <begin position="406"/>
        <end position="461"/>
    </location>
</feature>
<sequence>MALSPPRLLAAYISLICLLRVTFHLGETSTGPLMLACIVAVAALQLPISLSGGRRAVLVIPQIVLNWLPLVAGAGAGEWRGGGSGFVVASMLLAVSGPWAWSLVALIVVVEGGAAIMLDLPPVLIYYAIIAPINGGLILYGLSRLVDLVDRAGRERAELAARAGEVERLRLWGHVHSLVVSSVSAVERLARRERDPEAIRRAVAIAREALQRVRSLPAAEAAVPVPSGGDDPRVLRLATPILVVTHALSIGQSIFNFAADAGLGLGSGHAAYMALLPVTLALQFWHLAALRAGTRPRWLAWTLAAQAVAIYAPLLQGDAYGLAVSGFFAGVVLLCVRGLVAWPLCVVICAVAALESWPRGPAVAVYQVCGALATALAVHGLTRLAALVIELGRTRAELVEVTALRERIKVGRDVHDLLGRGLTAIVLHAELALRLLRADPVRASEQLERVADAARAALTDAARVNVPGHRLSLAAELDSARAVLESTGAIVRIEATSVAGPAGSVLAVVLREAVTNVLRHSTPYECVIEIAVEDGHVRLRVTNDGASHELGEPGAGLRNLRARLAAVGGELTTTRTGDRFELLARTPDDHEDLTPTR</sequence>
<feature type="transmembrane region" description="Helical" evidence="4">
    <location>
        <begin position="57"/>
        <end position="79"/>
    </location>
</feature>
<keyword evidence="1" id="KW-0808">Transferase</keyword>
<feature type="transmembrane region" description="Helical" evidence="4">
    <location>
        <begin position="124"/>
        <end position="142"/>
    </location>
</feature>
<keyword evidence="7" id="KW-1185">Reference proteome</keyword>
<keyword evidence="2 6" id="KW-0418">Kinase</keyword>
<evidence type="ECO:0000256" key="3">
    <source>
        <dbReference type="ARBA" id="ARBA00023012"/>
    </source>
</evidence>
<keyword evidence="3" id="KW-0902">Two-component regulatory system</keyword>
<dbReference type="EMBL" id="PVNG01000015">
    <property type="protein sequence ID" value="PRX61479.1"/>
    <property type="molecule type" value="Genomic_DNA"/>
</dbReference>
<keyword evidence="4" id="KW-1133">Transmembrane helix</keyword>
<feature type="transmembrane region" description="Helical" evidence="4">
    <location>
        <begin position="298"/>
        <end position="315"/>
    </location>
</feature>
<dbReference type="InterPro" id="IPR050482">
    <property type="entry name" value="Sensor_HK_TwoCompSys"/>
</dbReference>
<dbReference type="PANTHER" id="PTHR24421:SF63">
    <property type="entry name" value="SENSOR HISTIDINE KINASE DESK"/>
    <property type="match status" value="1"/>
</dbReference>
<evidence type="ECO:0000313" key="7">
    <source>
        <dbReference type="Proteomes" id="UP000238312"/>
    </source>
</evidence>
<keyword evidence="4" id="KW-0472">Membrane</keyword>
<evidence type="ECO:0000256" key="1">
    <source>
        <dbReference type="ARBA" id="ARBA00022679"/>
    </source>
</evidence>
<dbReference type="Proteomes" id="UP000238312">
    <property type="component" value="Unassembled WGS sequence"/>
</dbReference>
<dbReference type="GO" id="GO:0000155">
    <property type="term" value="F:phosphorelay sensor kinase activity"/>
    <property type="evidence" value="ECO:0007669"/>
    <property type="project" value="InterPro"/>
</dbReference>
<dbReference type="PANTHER" id="PTHR24421">
    <property type="entry name" value="NITRATE/NITRITE SENSOR PROTEIN NARX-RELATED"/>
    <property type="match status" value="1"/>
</dbReference>
<name>A0A2T0MSP9_9ACTN</name>
<dbReference type="InterPro" id="IPR036890">
    <property type="entry name" value="HATPase_C_sf"/>
</dbReference>
<dbReference type="Gene3D" id="1.20.5.1930">
    <property type="match status" value="1"/>
</dbReference>
<comment type="caution">
    <text evidence="6">The sequence shown here is derived from an EMBL/GenBank/DDBJ whole genome shotgun (WGS) entry which is preliminary data.</text>
</comment>
<feature type="transmembrane region" description="Helical" evidence="4">
    <location>
        <begin position="327"/>
        <end position="353"/>
    </location>
</feature>
<dbReference type="Gene3D" id="3.30.565.10">
    <property type="entry name" value="Histidine kinase-like ATPase, C-terminal domain"/>
    <property type="match status" value="1"/>
</dbReference>
<dbReference type="SUPFAM" id="SSF55874">
    <property type="entry name" value="ATPase domain of HSP90 chaperone/DNA topoisomerase II/histidine kinase"/>
    <property type="match status" value="1"/>
</dbReference>
<dbReference type="GO" id="GO:0046983">
    <property type="term" value="F:protein dimerization activity"/>
    <property type="evidence" value="ECO:0007669"/>
    <property type="project" value="InterPro"/>
</dbReference>
<evidence type="ECO:0000259" key="5">
    <source>
        <dbReference type="Pfam" id="PF07730"/>
    </source>
</evidence>
<accession>A0A2T0MSP9</accession>
<reference evidence="6 7" key="1">
    <citation type="submission" date="2018-03" db="EMBL/GenBank/DDBJ databases">
        <title>Genomic Encyclopedia of Type Strains, Phase III (KMG-III): the genomes of soil and plant-associated and newly described type strains.</title>
        <authorList>
            <person name="Whitman W."/>
        </authorList>
    </citation>
    <scope>NUCLEOTIDE SEQUENCE [LARGE SCALE GENOMIC DNA]</scope>
    <source>
        <strain evidence="6 7">CGMCC 4.7104</strain>
    </source>
</reference>
<dbReference type="InterPro" id="IPR011712">
    <property type="entry name" value="Sig_transdc_His_kin_sub3_dim/P"/>
</dbReference>